<dbReference type="PANTHER" id="PTHR33154:SF33">
    <property type="entry name" value="TRANSCRIPTIONAL REPRESSOR SDPR"/>
    <property type="match status" value="1"/>
</dbReference>
<dbReference type="PROSITE" id="PS50987">
    <property type="entry name" value="HTH_ARSR_2"/>
    <property type="match status" value="1"/>
</dbReference>
<dbReference type="OrthoDB" id="9806976at2"/>
<dbReference type="InterPro" id="IPR011991">
    <property type="entry name" value="ArsR-like_HTH"/>
</dbReference>
<dbReference type="InterPro" id="IPR036390">
    <property type="entry name" value="WH_DNA-bd_sf"/>
</dbReference>
<organism evidence="4 5">
    <name type="scientific">Streptomyces lincolnensis</name>
    <dbReference type="NCBI Taxonomy" id="1915"/>
    <lineage>
        <taxon>Bacteria</taxon>
        <taxon>Bacillati</taxon>
        <taxon>Actinomycetota</taxon>
        <taxon>Actinomycetes</taxon>
        <taxon>Kitasatosporales</taxon>
        <taxon>Streptomycetaceae</taxon>
        <taxon>Streptomyces</taxon>
    </lineage>
</organism>
<evidence type="ECO:0000313" key="5">
    <source>
        <dbReference type="Proteomes" id="UP000092598"/>
    </source>
</evidence>
<sequence>MSLPFDVLADPTRRRMLGLLLGRPWLVGEMAQELEMSQPRVSKHLRVLRDAGLVTVRAEAQRRWYELRPEPLADLDAWLAPYRRLWTERLDLLEQHLETMPDIPEEQPPQAAEEP</sequence>
<dbReference type="Pfam" id="PF01022">
    <property type="entry name" value="HTH_5"/>
    <property type="match status" value="1"/>
</dbReference>
<name>A0A1B1MBD0_STRLN</name>
<dbReference type="InterPro" id="IPR036388">
    <property type="entry name" value="WH-like_DNA-bd_sf"/>
</dbReference>
<dbReference type="CDD" id="cd00090">
    <property type="entry name" value="HTH_ARSR"/>
    <property type="match status" value="1"/>
</dbReference>
<dbReference type="Proteomes" id="UP000092598">
    <property type="component" value="Chromosome"/>
</dbReference>
<dbReference type="PRINTS" id="PR00778">
    <property type="entry name" value="HTHARSR"/>
</dbReference>
<dbReference type="InterPro" id="IPR001845">
    <property type="entry name" value="HTH_ArsR_DNA-bd_dom"/>
</dbReference>
<accession>A0A1B1MBD0</accession>
<dbReference type="GO" id="GO:0003700">
    <property type="term" value="F:DNA-binding transcription factor activity"/>
    <property type="evidence" value="ECO:0007669"/>
    <property type="project" value="InterPro"/>
</dbReference>
<keyword evidence="3" id="KW-0804">Transcription</keyword>
<dbReference type="SUPFAM" id="SSF46785">
    <property type="entry name" value="Winged helix' DNA-binding domain"/>
    <property type="match status" value="1"/>
</dbReference>
<dbReference type="Gene3D" id="1.10.10.10">
    <property type="entry name" value="Winged helix-like DNA-binding domain superfamily/Winged helix DNA-binding domain"/>
    <property type="match status" value="1"/>
</dbReference>
<evidence type="ECO:0000256" key="1">
    <source>
        <dbReference type="ARBA" id="ARBA00023015"/>
    </source>
</evidence>
<dbReference type="NCBIfam" id="NF033788">
    <property type="entry name" value="HTH_metalloreg"/>
    <property type="match status" value="1"/>
</dbReference>
<proteinExistence type="predicted"/>
<keyword evidence="5" id="KW-1185">Reference proteome</keyword>
<evidence type="ECO:0000256" key="3">
    <source>
        <dbReference type="ARBA" id="ARBA00023163"/>
    </source>
</evidence>
<dbReference type="EMBL" id="CP016438">
    <property type="protein sequence ID" value="ANS65930.1"/>
    <property type="molecule type" value="Genomic_DNA"/>
</dbReference>
<dbReference type="AlphaFoldDB" id="A0A1B1MBD0"/>
<dbReference type="PANTHER" id="PTHR33154">
    <property type="entry name" value="TRANSCRIPTIONAL REGULATOR, ARSR FAMILY"/>
    <property type="match status" value="1"/>
</dbReference>
<dbReference type="InterPro" id="IPR051081">
    <property type="entry name" value="HTH_MetalResp_TranReg"/>
</dbReference>
<evidence type="ECO:0000256" key="2">
    <source>
        <dbReference type="ARBA" id="ARBA00023125"/>
    </source>
</evidence>
<reference evidence="4 5" key="1">
    <citation type="submission" date="2016-07" db="EMBL/GenBank/DDBJ databases">
        <title>Enhancement of antibiotic productionsby engineered nitrateutilization in actinobacteria.</title>
        <authorList>
            <person name="Meng S.C."/>
        </authorList>
    </citation>
    <scope>NUCLEOTIDE SEQUENCE [LARGE SCALE GENOMIC DNA]</scope>
    <source>
        <strain evidence="4 5">NRRL 2936</strain>
    </source>
</reference>
<keyword evidence="2" id="KW-0238">DNA-binding</keyword>
<dbReference type="STRING" id="1915.SLINC_3706"/>
<protein>
    <submittedName>
        <fullName evidence="4">Putative transcriptional regulator</fullName>
    </submittedName>
</protein>
<dbReference type="RefSeq" id="WP_067434560.1">
    <property type="nucleotide sequence ID" value="NZ_CP016438.1"/>
</dbReference>
<gene>
    <name evidence="4" type="ORF">SLINC_3706</name>
</gene>
<dbReference type="SMART" id="SM00418">
    <property type="entry name" value="HTH_ARSR"/>
    <property type="match status" value="1"/>
</dbReference>
<evidence type="ECO:0000313" key="4">
    <source>
        <dbReference type="EMBL" id="ANS65930.1"/>
    </source>
</evidence>
<keyword evidence="1" id="KW-0805">Transcription regulation</keyword>
<dbReference type="PATRIC" id="fig|1915.4.peg.4078"/>
<dbReference type="KEGG" id="sls:SLINC_3706"/>
<dbReference type="GO" id="GO:0003677">
    <property type="term" value="F:DNA binding"/>
    <property type="evidence" value="ECO:0007669"/>
    <property type="project" value="UniProtKB-KW"/>
</dbReference>